<organism evidence="4 5">
    <name type="scientific">Paenibacillus yanchengensis</name>
    <dbReference type="NCBI Taxonomy" id="2035833"/>
    <lineage>
        <taxon>Bacteria</taxon>
        <taxon>Bacillati</taxon>
        <taxon>Bacillota</taxon>
        <taxon>Bacilli</taxon>
        <taxon>Bacillales</taxon>
        <taxon>Paenibacillaceae</taxon>
        <taxon>Paenibacillus</taxon>
    </lineage>
</organism>
<dbReference type="InterPro" id="IPR017853">
    <property type="entry name" value="GH"/>
</dbReference>
<dbReference type="Proteomes" id="UP001597362">
    <property type="component" value="Unassembled WGS sequence"/>
</dbReference>
<dbReference type="Gene3D" id="3.20.20.80">
    <property type="entry name" value="Glycosidases"/>
    <property type="match status" value="1"/>
</dbReference>
<dbReference type="EMBL" id="JBHUHO010000015">
    <property type="protein sequence ID" value="MFD2115317.1"/>
    <property type="molecule type" value="Genomic_DNA"/>
</dbReference>
<keyword evidence="4" id="KW-0326">Glycosidase</keyword>
<proteinExistence type="inferred from homology"/>
<dbReference type="InterPro" id="IPR037110">
    <property type="entry name" value="Betagal_dom2_sf"/>
</dbReference>
<comment type="similarity">
    <text evidence="1 2">Belongs to the glycosyl hydrolase 35 family.</text>
</comment>
<dbReference type="InterPro" id="IPR001944">
    <property type="entry name" value="Glycoside_Hdrlase_35"/>
</dbReference>
<dbReference type="SUPFAM" id="SSF51445">
    <property type="entry name" value="(Trans)glycosidases"/>
    <property type="match status" value="1"/>
</dbReference>
<dbReference type="Gene3D" id="2.102.20.10">
    <property type="entry name" value="Beta-galactosidase, domain 2"/>
    <property type="match status" value="1"/>
</dbReference>
<comment type="caution">
    <text evidence="4">The sequence shown here is derived from an EMBL/GenBank/DDBJ whole genome shotgun (WGS) entry which is preliminary data.</text>
</comment>
<name>A0ABW4YI25_9BACL</name>
<protein>
    <submittedName>
        <fullName evidence="4">Beta-galactosidase</fullName>
        <ecNumber evidence="4">3.2.1.23</ecNumber>
    </submittedName>
</protein>
<keyword evidence="5" id="KW-1185">Reference proteome</keyword>
<reference evidence="5" key="1">
    <citation type="journal article" date="2019" name="Int. J. Syst. Evol. Microbiol.">
        <title>The Global Catalogue of Microorganisms (GCM) 10K type strain sequencing project: providing services to taxonomists for standard genome sequencing and annotation.</title>
        <authorList>
            <consortium name="The Broad Institute Genomics Platform"/>
            <consortium name="The Broad Institute Genome Sequencing Center for Infectious Disease"/>
            <person name="Wu L."/>
            <person name="Ma J."/>
        </authorList>
    </citation>
    <scope>NUCLEOTIDE SEQUENCE [LARGE SCALE GENOMIC DNA]</scope>
    <source>
        <strain evidence="5">GH52</strain>
    </source>
</reference>
<evidence type="ECO:0000313" key="4">
    <source>
        <dbReference type="EMBL" id="MFD2115317.1"/>
    </source>
</evidence>
<evidence type="ECO:0000256" key="1">
    <source>
        <dbReference type="ARBA" id="ARBA00009809"/>
    </source>
</evidence>
<dbReference type="GO" id="GO:0004565">
    <property type="term" value="F:beta-galactosidase activity"/>
    <property type="evidence" value="ECO:0007669"/>
    <property type="project" value="UniProtKB-EC"/>
</dbReference>
<sequence length="817" mass="93223">MIVTLQANEAQQIAATPALLEGHLRMGGANPTGEVIDVNNRYITRNGKPWLPVMGEMHFSRYPHELWEQEIRKMKAGGIQIVATYIFWIHHEEIEGEFDWTGNRNLRKFIALCAKHQLYVLVRLGPWSHGECRNGGYPDWIYGRCALRTNDPDYLYYAKLLYEQIHQQLEQLYFKDGGPIIGLQFDNELTNNGPHLYELKKLALSIGMEAPLYTVTGWGGPGGAEIPQDEVLPLFGGYPDHPWEQHTKRLEPSLHYFFHSIRNDPGIGTDVIPVNQDGLEGDLSNIERYPNGTCELGGGVQITYHRRPIIPADDLVAMATVRIGNGCNLLGYYMYHGGINPDGKLSTMQEHNELNRLPVYSYDFQTPLSEFGYIRPSYHAMRRLHLFLASYGESLAQMTTIFPAERPASLYDNDTLRYAVRVDGNRGFLFINNYQRHTNMPSHENVQINIALPDETLTITESGVTIPSNTYMFWPFNLDMEGSLLKYATVQPLTKVNNEQEMLYLFFTAGHVAAEYRFAAHTMEQVEGTGIVVTEDKQEDALYVRVTQTQAQASTTVDHFFTFTTATGQRVKVVTLTEEQSLQVWQGELFGRERIVRCKHPIQFTPESLLLQRANAQQSASSSSESSSESVVVAEDSELAIYPPIEVGTLMVDAVEMKAQPSEVWQRFILPPTEDKEVTLQYEREDNQPLDDAIFFNLFEEEHQYGQSPEWMIKVDLQHITSRDEVILEIDFIGDVAQLYIGGKCVADQFYSGTTWQVGLSRYYEQLQAEPLILKISPLLAERDIYMEERPTEDREAQLHQVIVHIEQSQQITRSRI</sequence>
<dbReference type="PRINTS" id="PR00742">
    <property type="entry name" value="GLHYDRLASE35"/>
</dbReference>
<dbReference type="PANTHER" id="PTHR23421">
    <property type="entry name" value="BETA-GALACTOSIDASE RELATED"/>
    <property type="match status" value="1"/>
</dbReference>
<accession>A0ABW4YI25</accession>
<gene>
    <name evidence="4" type="ORF">ACFSJH_06165</name>
</gene>
<dbReference type="InterPro" id="IPR031330">
    <property type="entry name" value="Gly_Hdrlase_35_cat"/>
</dbReference>
<feature type="domain" description="Glycoside hydrolase 35 catalytic" evidence="3">
    <location>
        <begin position="44"/>
        <end position="385"/>
    </location>
</feature>
<keyword evidence="4" id="KW-0378">Hydrolase</keyword>
<evidence type="ECO:0000313" key="5">
    <source>
        <dbReference type="Proteomes" id="UP001597362"/>
    </source>
</evidence>
<dbReference type="Pfam" id="PF01301">
    <property type="entry name" value="Glyco_hydro_35"/>
    <property type="match status" value="1"/>
</dbReference>
<evidence type="ECO:0000256" key="2">
    <source>
        <dbReference type="RuleBase" id="RU003679"/>
    </source>
</evidence>
<dbReference type="EC" id="3.2.1.23" evidence="4"/>
<dbReference type="RefSeq" id="WP_377770357.1">
    <property type="nucleotide sequence ID" value="NZ_JBHUHO010000015.1"/>
</dbReference>
<evidence type="ECO:0000259" key="3">
    <source>
        <dbReference type="Pfam" id="PF01301"/>
    </source>
</evidence>